<keyword evidence="2 6" id="KW-0238">DNA-binding</keyword>
<dbReference type="OrthoDB" id="9780153at2"/>
<name>A0A401ZAF1_9CHLR</name>
<reference evidence="7" key="1">
    <citation type="submission" date="2018-12" db="EMBL/GenBank/DDBJ databases">
        <title>Tengunoibacter tsumagoiensis gen. nov., sp. nov., Dictyobacter kobayashii sp. nov., D. alpinus sp. nov., and D. joshuensis sp. nov. and description of Dictyobacteraceae fam. nov. within the order Ktedonobacterales isolated from Tengu-no-mugimeshi.</title>
        <authorList>
            <person name="Wang C.M."/>
            <person name="Zheng Y."/>
            <person name="Sakai Y."/>
            <person name="Toyoda A."/>
            <person name="Minakuchi Y."/>
            <person name="Abe K."/>
            <person name="Yokota A."/>
            <person name="Yabe S."/>
        </authorList>
    </citation>
    <scope>NUCLEOTIDE SEQUENCE [LARGE SCALE GENOMIC DNA]</scope>
    <source>
        <strain evidence="7">S-27</strain>
    </source>
</reference>
<keyword evidence="1 3" id="KW-0597">Phosphoprotein</keyword>
<dbReference type="RefSeq" id="WP_160145670.1">
    <property type="nucleotide sequence ID" value="NZ_BIFQ01000001.1"/>
</dbReference>
<dbReference type="InterPro" id="IPR000792">
    <property type="entry name" value="Tscrpt_reg_LuxR_C"/>
</dbReference>
<sequence length="218" mass="23780">MPKIRLMIVDDHEVVRLGMRAAFELESDINVIGEASNGAEALAKINVLMPEVILMDVRMEKMGGIEACREIRSQHPQVAVLMITSYPDDEAVTASILAGASGYLLKNVSRTELLKAVRQVASGQSLLKPDTTRKAIAHMTSIASHGGTTPGDELTDREREVLALVARGYTNKQIAEALYLSEKTARNHVSHILEKLGLSRRSEAAAYAVEHKLTNPRG</sequence>
<dbReference type="SUPFAM" id="SSF52172">
    <property type="entry name" value="CheY-like"/>
    <property type="match status" value="1"/>
</dbReference>
<dbReference type="PANTHER" id="PTHR43214">
    <property type="entry name" value="TWO-COMPONENT RESPONSE REGULATOR"/>
    <property type="match status" value="1"/>
</dbReference>
<evidence type="ECO:0000256" key="3">
    <source>
        <dbReference type="PROSITE-ProRule" id="PRU00169"/>
    </source>
</evidence>
<organism evidence="6 7">
    <name type="scientific">Dictyobacter aurantiacus</name>
    <dbReference type="NCBI Taxonomy" id="1936993"/>
    <lineage>
        <taxon>Bacteria</taxon>
        <taxon>Bacillati</taxon>
        <taxon>Chloroflexota</taxon>
        <taxon>Ktedonobacteria</taxon>
        <taxon>Ktedonobacterales</taxon>
        <taxon>Dictyobacteraceae</taxon>
        <taxon>Dictyobacter</taxon>
    </lineage>
</organism>
<dbReference type="SUPFAM" id="SSF46894">
    <property type="entry name" value="C-terminal effector domain of the bipartite response regulators"/>
    <property type="match status" value="1"/>
</dbReference>
<dbReference type="InterPro" id="IPR016032">
    <property type="entry name" value="Sig_transdc_resp-reg_C-effctor"/>
</dbReference>
<evidence type="ECO:0000313" key="6">
    <source>
        <dbReference type="EMBL" id="GCE03854.1"/>
    </source>
</evidence>
<proteinExistence type="predicted"/>
<dbReference type="PRINTS" id="PR00038">
    <property type="entry name" value="HTHLUXR"/>
</dbReference>
<dbReference type="EMBL" id="BIFQ01000001">
    <property type="protein sequence ID" value="GCE03854.1"/>
    <property type="molecule type" value="Genomic_DNA"/>
</dbReference>
<dbReference type="Pfam" id="PF00072">
    <property type="entry name" value="Response_reg"/>
    <property type="match status" value="1"/>
</dbReference>
<dbReference type="PROSITE" id="PS50110">
    <property type="entry name" value="RESPONSE_REGULATORY"/>
    <property type="match status" value="1"/>
</dbReference>
<dbReference type="Gene3D" id="3.40.50.2300">
    <property type="match status" value="1"/>
</dbReference>
<dbReference type="GO" id="GO:0006355">
    <property type="term" value="P:regulation of DNA-templated transcription"/>
    <property type="evidence" value="ECO:0007669"/>
    <property type="project" value="InterPro"/>
</dbReference>
<evidence type="ECO:0000256" key="1">
    <source>
        <dbReference type="ARBA" id="ARBA00022553"/>
    </source>
</evidence>
<accession>A0A401ZAF1</accession>
<dbReference type="PROSITE" id="PS50043">
    <property type="entry name" value="HTH_LUXR_2"/>
    <property type="match status" value="1"/>
</dbReference>
<dbReference type="PANTHER" id="PTHR43214:SF43">
    <property type="entry name" value="TWO-COMPONENT RESPONSE REGULATOR"/>
    <property type="match status" value="1"/>
</dbReference>
<dbReference type="GO" id="GO:0000160">
    <property type="term" value="P:phosphorelay signal transduction system"/>
    <property type="evidence" value="ECO:0007669"/>
    <property type="project" value="InterPro"/>
</dbReference>
<dbReference type="AlphaFoldDB" id="A0A401ZAF1"/>
<evidence type="ECO:0000259" key="4">
    <source>
        <dbReference type="PROSITE" id="PS50043"/>
    </source>
</evidence>
<dbReference type="InterPro" id="IPR039420">
    <property type="entry name" value="WalR-like"/>
</dbReference>
<feature type="domain" description="Response regulatory" evidence="5">
    <location>
        <begin position="5"/>
        <end position="121"/>
    </location>
</feature>
<evidence type="ECO:0000313" key="7">
    <source>
        <dbReference type="Proteomes" id="UP000287224"/>
    </source>
</evidence>
<dbReference type="CDD" id="cd17535">
    <property type="entry name" value="REC_NarL-like"/>
    <property type="match status" value="1"/>
</dbReference>
<feature type="domain" description="HTH luxR-type" evidence="4">
    <location>
        <begin position="147"/>
        <end position="212"/>
    </location>
</feature>
<dbReference type="Proteomes" id="UP000287224">
    <property type="component" value="Unassembled WGS sequence"/>
</dbReference>
<evidence type="ECO:0000256" key="2">
    <source>
        <dbReference type="ARBA" id="ARBA00023125"/>
    </source>
</evidence>
<dbReference type="CDD" id="cd06170">
    <property type="entry name" value="LuxR_C_like"/>
    <property type="match status" value="1"/>
</dbReference>
<dbReference type="SMART" id="SM00448">
    <property type="entry name" value="REC"/>
    <property type="match status" value="1"/>
</dbReference>
<dbReference type="InterPro" id="IPR058245">
    <property type="entry name" value="NreC/VraR/RcsB-like_REC"/>
</dbReference>
<dbReference type="Pfam" id="PF00196">
    <property type="entry name" value="GerE"/>
    <property type="match status" value="1"/>
</dbReference>
<keyword evidence="7" id="KW-1185">Reference proteome</keyword>
<dbReference type="SMART" id="SM00421">
    <property type="entry name" value="HTH_LUXR"/>
    <property type="match status" value="1"/>
</dbReference>
<dbReference type="InterPro" id="IPR011006">
    <property type="entry name" value="CheY-like_superfamily"/>
</dbReference>
<dbReference type="InterPro" id="IPR001789">
    <property type="entry name" value="Sig_transdc_resp-reg_receiver"/>
</dbReference>
<feature type="modified residue" description="4-aspartylphosphate" evidence="3">
    <location>
        <position position="56"/>
    </location>
</feature>
<comment type="caution">
    <text evidence="6">The sequence shown here is derived from an EMBL/GenBank/DDBJ whole genome shotgun (WGS) entry which is preliminary data.</text>
</comment>
<evidence type="ECO:0000259" key="5">
    <source>
        <dbReference type="PROSITE" id="PS50110"/>
    </source>
</evidence>
<dbReference type="GO" id="GO:0003677">
    <property type="term" value="F:DNA binding"/>
    <property type="evidence" value="ECO:0007669"/>
    <property type="project" value="UniProtKB-KW"/>
</dbReference>
<protein>
    <submittedName>
        <fullName evidence="6">DNA-binding response regulator</fullName>
    </submittedName>
</protein>
<gene>
    <name evidence="6" type="ORF">KDAU_11830</name>
</gene>